<dbReference type="Proteomes" id="UP000194040">
    <property type="component" value="Unassembled WGS sequence"/>
</dbReference>
<protein>
    <recommendedName>
        <fullName evidence="5">Antibiotic biosynthesis monooxygenase</fullName>
    </recommendedName>
</protein>
<sequence length="107" mass="11950">MIVRTWHGCVPLEHAEGFARHLQRTGVDHSRSVQGNCGAEVQRMSQGAHAHFFLATYWKDLSAIKVFAGEDYPLAVTYPDDEQFGLISDPLVLHHEIADIQPLLPST</sequence>
<dbReference type="InterPro" id="IPR011008">
    <property type="entry name" value="Dimeric_a/b-barrel"/>
</dbReference>
<dbReference type="Proteomes" id="UP000194020">
    <property type="component" value="Unassembled WGS sequence"/>
</dbReference>
<keyword evidence="4" id="KW-1185">Reference proteome</keyword>
<dbReference type="EMBL" id="LUTP01000005">
    <property type="protein sequence ID" value="OSN07877.1"/>
    <property type="molecule type" value="Genomic_DNA"/>
</dbReference>
<organism evidence="1 3">
    <name type="scientific">Lonsdalea iberica</name>
    <dbReference type="NCBI Taxonomy" id="1082703"/>
    <lineage>
        <taxon>Bacteria</taxon>
        <taxon>Pseudomonadati</taxon>
        <taxon>Pseudomonadota</taxon>
        <taxon>Gammaproteobacteria</taxon>
        <taxon>Enterobacterales</taxon>
        <taxon>Pectobacteriaceae</taxon>
        <taxon>Lonsdalea</taxon>
    </lineage>
</organism>
<dbReference type="RefSeq" id="WP_094099888.1">
    <property type="nucleotide sequence ID" value="NZ_LUTP01000005.1"/>
</dbReference>
<evidence type="ECO:0000313" key="1">
    <source>
        <dbReference type="EMBL" id="OSN07877.1"/>
    </source>
</evidence>
<evidence type="ECO:0000313" key="2">
    <source>
        <dbReference type="EMBL" id="OSN11657.1"/>
    </source>
</evidence>
<gene>
    <name evidence="1" type="ORF">AU511_03035</name>
    <name evidence="2" type="ORF">AU512_01935</name>
</gene>
<evidence type="ECO:0000313" key="4">
    <source>
        <dbReference type="Proteomes" id="UP000194040"/>
    </source>
</evidence>
<accession>A0A1X3S066</accession>
<dbReference type="SUPFAM" id="SSF54909">
    <property type="entry name" value="Dimeric alpha+beta barrel"/>
    <property type="match status" value="1"/>
</dbReference>
<comment type="caution">
    <text evidence="1">The sequence shown here is derived from an EMBL/GenBank/DDBJ whole genome shotgun (WGS) entry which is preliminary data.</text>
</comment>
<dbReference type="AlphaFoldDB" id="A0A1X3S066"/>
<proteinExistence type="predicted"/>
<evidence type="ECO:0008006" key="5">
    <source>
        <dbReference type="Google" id="ProtNLM"/>
    </source>
</evidence>
<dbReference type="EMBL" id="LUTQ01000003">
    <property type="protein sequence ID" value="OSN11657.1"/>
    <property type="molecule type" value="Genomic_DNA"/>
</dbReference>
<reference evidence="3 4" key="1">
    <citation type="submission" date="2016-02" db="EMBL/GenBank/DDBJ databases">
        <title>Species-wide whole genome sequencing reveals diversity, host range in Lonsdalea quercina.</title>
        <authorList>
            <person name="Li Y."/>
        </authorList>
    </citation>
    <scope>NUCLEOTIDE SEQUENCE [LARGE SCALE GENOMIC DNA]</scope>
    <source>
        <strain evidence="1 3">LMG 26264</strain>
        <strain evidence="2 4">LMG 26265</strain>
    </source>
</reference>
<name>A0A1X3S066_9GAMM</name>
<evidence type="ECO:0000313" key="3">
    <source>
        <dbReference type="Proteomes" id="UP000194020"/>
    </source>
</evidence>
<dbReference type="OrthoDB" id="165208at2"/>